<keyword evidence="1" id="KW-1133">Transmembrane helix</keyword>
<feature type="transmembrane region" description="Helical" evidence="1">
    <location>
        <begin position="43"/>
        <end position="65"/>
    </location>
</feature>
<sequence length="127" mass="13264">MPALLTCPLCRGDVRAGSSGCLSCHLSMADVAKHQPRSSTSRVARAVGVRLAGVLLYAAAVAWTALQMRDALVFVVPAAVLGGGLLHVWKGRPGWGLVVFTVVVVALPLVMTPALGAGFWTNLRQGF</sequence>
<accession>A0ABQ1QEK7</accession>
<keyword evidence="3" id="KW-1185">Reference proteome</keyword>
<dbReference type="EMBL" id="BMCK01000004">
    <property type="protein sequence ID" value="GGD24872.1"/>
    <property type="molecule type" value="Genomic_DNA"/>
</dbReference>
<keyword evidence="1" id="KW-0472">Membrane</keyword>
<dbReference type="Proteomes" id="UP000630594">
    <property type="component" value="Unassembled WGS sequence"/>
</dbReference>
<dbReference type="RefSeq" id="WP_188421985.1">
    <property type="nucleotide sequence ID" value="NZ_BMCK01000004.1"/>
</dbReference>
<proteinExistence type="predicted"/>
<protein>
    <submittedName>
        <fullName evidence="2">Uncharacterized protein</fullName>
    </submittedName>
</protein>
<evidence type="ECO:0000256" key="1">
    <source>
        <dbReference type="SAM" id="Phobius"/>
    </source>
</evidence>
<name>A0ABQ1QEK7_9ACTN</name>
<comment type="caution">
    <text evidence="2">The sequence shown here is derived from an EMBL/GenBank/DDBJ whole genome shotgun (WGS) entry which is preliminary data.</text>
</comment>
<evidence type="ECO:0000313" key="3">
    <source>
        <dbReference type="Proteomes" id="UP000630594"/>
    </source>
</evidence>
<feature type="transmembrane region" description="Helical" evidence="1">
    <location>
        <begin position="71"/>
        <end position="89"/>
    </location>
</feature>
<gene>
    <name evidence="2" type="ORF">GCM10007231_25090</name>
</gene>
<keyword evidence="1" id="KW-0812">Transmembrane</keyword>
<organism evidence="2 3">
    <name type="scientific">Nocardioides daphniae</name>
    <dbReference type="NCBI Taxonomy" id="402297"/>
    <lineage>
        <taxon>Bacteria</taxon>
        <taxon>Bacillati</taxon>
        <taxon>Actinomycetota</taxon>
        <taxon>Actinomycetes</taxon>
        <taxon>Propionibacteriales</taxon>
        <taxon>Nocardioidaceae</taxon>
        <taxon>Nocardioides</taxon>
    </lineage>
</organism>
<feature type="transmembrane region" description="Helical" evidence="1">
    <location>
        <begin position="96"/>
        <end position="120"/>
    </location>
</feature>
<reference evidence="3" key="1">
    <citation type="journal article" date="2019" name="Int. J. Syst. Evol. Microbiol.">
        <title>The Global Catalogue of Microorganisms (GCM) 10K type strain sequencing project: providing services to taxonomists for standard genome sequencing and annotation.</title>
        <authorList>
            <consortium name="The Broad Institute Genomics Platform"/>
            <consortium name="The Broad Institute Genome Sequencing Center for Infectious Disease"/>
            <person name="Wu L."/>
            <person name="Ma J."/>
        </authorList>
    </citation>
    <scope>NUCLEOTIDE SEQUENCE [LARGE SCALE GENOMIC DNA]</scope>
    <source>
        <strain evidence="3">CCM 7403</strain>
    </source>
</reference>
<evidence type="ECO:0000313" key="2">
    <source>
        <dbReference type="EMBL" id="GGD24872.1"/>
    </source>
</evidence>